<comment type="catalytic activity">
    <reaction evidence="10">
        <text>CDP-N,N-dimethylethanolamine + a 1,2-diacyl-sn-glycerol = a 1,2-diacyl-sn-glycero-3-phospho-N,N-dimethylethanolamine + CMP + H(+)</text>
        <dbReference type="Rhea" id="RHEA:33775"/>
        <dbReference type="ChEBI" id="CHEBI:15378"/>
        <dbReference type="ChEBI" id="CHEBI:17815"/>
        <dbReference type="ChEBI" id="CHEBI:60377"/>
        <dbReference type="ChEBI" id="CHEBI:64572"/>
        <dbReference type="ChEBI" id="CHEBI:65117"/>
    </reaction>
    <physiologicalReaction direction="left-to-right" evidence="10">
        <dbReference type="Rhea" id="RHEA:33776"/>
    </physiologicalReaction>
</comment>
<dbReference type="FunFam" id="3.30.70.100:FF:000037">
    <property type="entry name" value="NIPSNAP family protein"/>
    <property type="match status" value="1"/>
</dbReference>
<dbReference type="GO" id="GO:0016020">
    <property type="term" value="C:membrane"/>
    <property type="evidence" value="ECO:0007669"/>
    <property type="project" value="InterPro"/>
</dbReference>
<evidence type="ECO:0000256" key="6">
    <source>
        <dbReference type="ARBA" id="ARBA00022989"/>
    </source>
</evidence>
<dbReference type="FunFam" id="1.20.120.1760:FF:000012">
    <property type="entry name" value="sn-1,2-diacylglycerol cholinephosphotransferase"/>
    <property type="match status" value="1"/>
</dbReference>
<feature type="transmembrane region" description="Helical" evidence="12">
    <location>
        <begin position="550"/>
        <end position="568"/>
    </location>
</feature>
<gene>
    <name evidence="14" type="ORF">EG327_010460</name>
</gene>
<evidence type="ECO:0000313" key="14">
    <source>
        <dbReference type="EMBL" id="KAE9991984.1"/>
    </source>
</evidence>
<comment type="similarity">
    <text evidence="3 11">Belongs to the CDP-alcohol phosphatidyltransferase class-I family.</text>
</comment>
<evidence type="ECO:0000256" key="7">
    <source>
        <dbReference type="ARBA" id="ARBA00023136"/>
    </source>
</evidence>
<dbReference type="Gene3D" id="3.30.70.100">
    <property type="match status" value="2"/>
</dbReference>
<dbReference type="InterPro" id="IPR048254">
    <property type="entry name" value="CDP_ALCOHOL_P_TRANSF_CS"/>
</dbReference>
<dbReference type="InterPro" id="IPR012577">
    <property type="entry name" value="NIPSNAP"/>
</dbReference>
<dbReference type="Gene3D" id="1.20.120.1760">
    <property type="match status" value="1"/>
</dbReference>
<feature type="domain" description="NIPSNAP" evidence="13">
    <location>
        <begin position="187"/>
        <end position="244"/>
    </location>
</feature>
<feature type="transmembrane region" description="Helical" evidence="12">
    <location>
        <begin position="485"/>
        <end position="505"/>
    </location>
</feature>
<dbReference type="Pfam" id="PF01066">
    <property type="entry name" value="CDP-OH_P_transf"/>
    <property type="match status" value="1"/>
</dbReference>
<reference evidence="14 15" key="1">
    <citation type="submission" date="2019-07" db="EMBL/GenBank/DDBJ databases">
        <title>Venturia inaequalis Genome Resource.</title>
        <authorList>
            <person name="Lichtner F.J."/>
        </authorList>
    </citation>
    <scope>NUCLEOTIDE SEQUENCE [LARGE SCALE GENOMIC DNA]</scope>
    <source>
        <strain evidence="14 15">DMI_063113</strain>
    </source>
</reference>
<dbReference type="InterPro" id="IPR043130">
    <property type="entry name" value="CDP-OH_PTrfase_TM_dom"/>
</dbReference>
<keyword evidence="7 12" id="KW-0472">Membrane</keyword>
<name>A0A8H3VSD7_VENIN</name>
<dbReference type="Proteomes" id="UP000490939">
    <property type="component" value="Unassembled WGS sequence"/>
</dbReference>
<evidence type="ECO:0000256" key="12">
    <source>
        <dbReference type="SAM" id="Phobius"/>
    </source>
</evidence>
<evidence type="ECO:0000256" key="9">
    <source>
        <dbReference type="ARBA" id="ARBA00038987"/>
    </source>
</evidence>
<evidence type="ECO:0000256" key="11">
    <source>
        <dbReference type="RuleBase" id="RU003750"/>
    </source>
</evidence>
<feature type="domain" description="NIPSNAP" evidence="13">
    <location>
        <begin position="81"/>
        <end position="174"/>
    </location>
</feature>
<evidence type="ECO:0000256" key="10">
    <source>
        <dbReference type="ARBA" id="ARBA00051857"/>
    </source>
</evidence>
<keyword evidence="6 12" id="KW-1133">Transmembrane helix</keyword>
<dbReference type="InterPro" id="IPR014472">
    <property type="entry name" value="CHOPT"/>
</dbReference>
<evidence type="ECO:0000256" key="5">
    <source>
        <dbReference type="ARBA" id="ARBA00022692"/>
    </source>
</evidence>
<comment type="pathway">
    <text evidence="8">Phospholipid metabolism; phosphatidylcholine biosynthesis; phosphatidylcholine from phosphocholine: step 2/2.</text>
</comment>
<dbReference type="AlphaFoldDB" id="A0A8H3VSD7"/>
<accession>A0A8H3VSD7</accession>
<evidence type="ECO:0000256" key="1">
    <source>
        <dbReference type="ARBA" id="ARBA00001946"/>
    </source>
</evidence>
<dbReference type="InterPro" id="IPR011008">
    <property type="entry name" value="Dimeric_a/b-barrel"/>
</dbReference>
<dbReference type="SUPFAM" id="SSF54909">
    <property type="entry name" value="Dimeric alpha+beta barrel"/>
    <property type="match status" value="2"/>
</dbReference>
<protein>
    <recommendedName>
        <fullName evidence="9">diacylglycerol cholinephosphotransferase</fullName>
        <ecNumber evidence="9">2.7.8.2</ecNumber>
    </recommendedName>
</protein>
<dbReference type="PROSITE" id="PS00379">
    <property type="entry name" value="CDP_ALCOHOL_P_TRANSF"/>
    <property type="match status" value="1"/>
</dbReference>
<evidence type="ECO:0000256" key="4">
    <source>
        <dbReference type="ARBA" id="ARBA00022679"/>
    </source>
</evidence>
<comment type="caution">
    <text evidence="14">The sequence shown here is derived from an EMBL/GenBank/DDBJ whole genome shotgun (WGS) entry which is preliminary data.</text>
</comment>
<keyword evidence="15" id="KW-1185">Reference proteome</keyword>
<dbReference type="PANTHER" id="PTHR10414">
    <property type="entry name" value="ETHANOLAMINEPHOSPHOTRANSFERASE"/>
    <property type="match status" value="1"/>
</dbReference>
<dbReference type="GO" id="GO:0012505">
    <property type="term" value="C:endomembrane system"/>
    <property type="evidence" value="ECO:0007669"/>
    <property type="project" value="UniProtKB-SubCell"/>
</dbReference>
<keyword evidence="4 11" id="KW-0808">Transferase</keyword>
<evidence type="ECO:0000256" key="3">
    <source>
        <dbReference type="ARBA" id="ARBA00010441"/>
    </source>
</evidence>
<feature type="transmembrane region" description="Helical" evidence="12">
    <location>
        <begin position="580"/>
        <end position="598"/>
    </location>
</feature>
<evidence type="ECO:0000256" key="8">
    <source>
        <dbReference type="ARBA" id="ARBA00037890"/>
    </source>
</evidence>
<comment type="subcellular location">
    <subcellularLocation>
        <location evidence="2">Endomembrane system</location>
        <topology evidence="2">Multi-pass membrane protein</topology>
    </subcellularLocation>
</comment>
<dbReference type="PANTHER" id="PTHR10414:SF37">
    <property type="entry name" value="BB IN A BOXCAR, ISOFORM C"/>
    <property type="match status" value="1"/>
</dbReference>
<dbReference type="GO" id="GO:0004142">
    <property type="term" value="F:diacylglycerol cholinephosphotransferase activity"/>
    <property type="evidence" value="ECO:0007669"/>
    <property type="project" value="UniProtKB-EC"/>
</dbReference>
<feature type="transmembrane region" description="Helical" evidence="12">
    <location>
        <begin position="397"/>
        <end position="414"/>
    </location>
</feature>
<feature type="transmembrane region" description="Helical" evidence="12">
    <location>
        <begin position="307"/>
        <end position="326"/>
    </location>
</feature>
<evidence type="ECO:0000313" key="15">
    <source>
        <dbReference type="Proteomes" id="UP000490939"/>
    </source>
</evidence>
<dbReference type="EMBL" id="WNWR01000075">
    <property type="protein sequence ID" value="KAE9991984.1"/>
    <property type="molecule type" value="Genomic_DNA"/>
</dbReference>
<proteinExistence type="inferred from homology"/>
<evidence type="ECO:0000259" key="13">
    <source>
        <dbReference type="Pfam" id="PF07978"/>
    </source>
</evidence>
<comment type="cofactor">
    <cofactor evidence="1">
        <name>Mg(2+)</name>
        <dbReference type="ChEBI" id="CHEBI:18420"/>
    </cofactor>
</comment>
<organism evidence="14 15">
    <name type="scientific">Venturia inaequalis</name>
    <name type="common">Apple scab fungus</name>
    <dbReference type="NCBI Taxonomy" id="5025"/>
    <lineage>
        <taxon>Eukaryota</taxon>
        <taxon>Fungi</taxon>
        <taxon>Dikarya</taxon>
        <taxon>Ascomycota</taxon>
        <taxon>Pezizomycotina</taxon>
        <taxon>Dothideomycetes</taxon>
        <taxon>Pleosporomycetidae</taxon>
        <taxon>Venturiales</taxon>
        <taxon>Venturiaceae</taxon>
        <taxon>Venturia</taxon>
    </lineage>
</organism>
<keyword evidence="5 12" id="KW-0812">Transmembrane</keyword>
<evidence type="ECO:0000256" key="2">
    <source>
        <dbReference type="ARBA" id="ARBA00004127"/>
    </source>
</evidence>
<dbReference type="InterPro" id="IPR000462">
    <property type="entry name" value="CDP-OH_P_trans"/>
</dbReference>
<feature type="transmembrane region" description="Helical" evidence="12">
    <location>
        <begin position="426"/>
        <end position="446"/>
    </location>
</feature>
<feature type="transmembrane region" description="Helical" evidence="12">
    <location>
        <begin position="618"/>
        <end position="647"/>
    </location>
</feature>
<dbReference type="EC" id="2.7.8.2" evidence="9"/>
<feature type="transmembrane region" description="Helical" evidence="12">
    <location>
        <begin position="517"/>
        <end position="538"/>
    </location>
</feature>
<sequence>MLTRSVPRLRALAVAQTRCFSVSPSLQAARIAAQEGGKKKGALSTLIYGTPEGRELDRDIERSFSQVLARGKYVHSIVFHEVKPGKVDEYVDLVGKWYPKMASMPENKVNLVGSWRTEVGDCDTFVHIWEYQRYQGYHSSLHSIQHHPDFADFDKKLKLLITAKRTSLMQEFSFWPTTSPRSLGGVFELRSYTLHPGNLLEWETHWRRGLEARREVMEGVGAWFVQIGELNTVHHLWQFADLEEQLSLSFVTNVNQLNMYIRQDKLPKLKEYKYSGVDHSLVSRYVMKPFYTNVVIKCFPMSMAPNAITLSGFGFVVLNILTLLWYSPGLDQDCPPWVYASWSIGLFLYQTFDAVDGSQARRTHQSGPLGELFDHGVDAVNTSLEVLLFSACMNLGQSWQTVMIQFASLLTFYIQTWEEYHTHTLTLGLVSGPVEGILTLVAIYAFTAIKGGGSFWHQSMLSCIGISKSALIPDYVYNMQWIDWYIVYGGIMIVFNTVSSAQLVMKARRARGQRARVALLGLLPFFATWTLITAYLYLQPEIRHNHLVPFIFFAGIINAYSVGQMIVAHLTKSRFPFGNVLLAPLLYGVVDSLGPVLQRSFGTALGWPSALGEDVYQVAFVFCCLGLAIGVYGSFVVDVIVAICDYLDIWCLTIKHPWVEPGEEAKKVK</sequence>
<dbReference type="Pfam" id="PF07978">
    <property type="entry name" value="NIPSNAP"/>
    <property type="match status" value="2"/>
</dbReference>